<proteinExistence type="predicted"/>
<organism evidence="4 5">
    <name type="scientific">Phytophthora pseudosyringae</name>
    <dbReference type="NCBI Taxonomy" id="221518"/>
    <lineage>
        <taxon>Eukaryota</taxon>
        <taxon>Sar</taxon>
        <taxon>Stramenopiles</taxon>
        <taxon>Oomycota</taxon>
        <taxon>Peronosporomycetes</taxon>
        <taxon>Peronosporales</taxon>
        <taxon>Peronosporaceae</taxon>
        <taxon>Phytophthora</taxon>
    </lineage>
</organism>
<feature type="transmembrane region" description="Helical" evidence="2">
    <location>
        <begin position="44"/>
        <end position="66"/>
    </location>
</feature>
<dbReference type="OrthoDB" id="5946976at2759"/>
<comment type="caution">
    <text evidence="4">The sequence shown here is derived from an EMBL/GenBank/DDBJ whole genome shotgun (WGS) entry which is preliminary data.</text>
</comment>
<keyword evidence="2" id="KW-1133">Transmembrane helix</keyword>
<feature type="compositionally biased region" description="Low complexity" evidence="1">
    <location>
        <begin position="17"/>
        <end position="26"/>
    </location>
</feature>
<name>A0A8T1VRA5_9STRA</name>
<dbReference type="EMBL" id="JAGDFM010000164">
    <property type="protein sequence ID" value="KAG7383885.1"/>
    <property type="molecule type" value="Genomic_DNA"/>
</dbReference>
<evidence type="ECO:0000256" key="1">
    <source>
        <dbReference type="SAM" id="MobiDB-lite"/>
    </source>
</evidence>
<keyword evidence="5" id="KW-1185">Reference proteome</keyword>
<evidence type="ECO:0000313" key="5">
    <source>
        <dbReference type="Proteomes" id="UP000694044"/>
    </source>
</evidence>
<reference evidence="4" key="1">
    <citation type="submission" date="2021-02" db="EMBL/GenBank/DDBJ databases">
        <authorList>
            <person name="Palmer J.M."/>
        </authorList>
    </citation>
    <scope>NUCLEOTIDE SEQUENCE</scope>
    <source>
        <strain evidence="4">SCRP734</strain>
    </source>
</reference>
<dbReference type="InterPro" id="IPR001466">
    <property type="entry name" value="Beta-lactam-related"/>
</dbReference>
<evidence type="ECO:0000313" key="4">
    <source>
        <dbReference type="EMBL" id="KAG7383885.1"/>
    </source>
</evidence>
<evidence type="ECO:0000256" key="2">
    <source>
        <dbReference type="SAM" id="Phobius"/>
    </source>
</evidence>
<dbReference type="Pfam" id="PF00144">
    <property type="entry name" value="Beta-lactamase"/>
    <property type="match status" value="1"/>
</dbReference>
<feature type="region of interest" description="Disordered" evidence="1">
    <location>
        <begin position="305"/>
        <end position="327"/>
    </location>
</feature>
<accession>A0A8T1VRA5</accession>
<dbReference type="Proteomes" id="UP000694044">
    <property type="component" value="Unassembled WGS sequence"/>
</dbReference>
<sequence>MDDEQLPLVHRDGSGSGDSLQQQLSSYHERQRARQKRRHRSKTVGRATVGFLAASLLTLLLVALSWPAQRNERALELRALMDAFQHARNFSGVVRLSHNGQKKLQQAMGMANVPFKQLMEEHSAFPMGAHVQLLTAVAMHQLQEQGVVELHRPVDEYWTRKDWREFGGLKENQTTWCPKVDGAAECEQVTFQHLLYMGSGVHGRRGEEQGELQTMRSLGQQVAEFIHAPLAFKPGTSYQYAEENYVLLAYMVEKLSGLPFGEYLEKHVFQVLGLKLTTFDPYAGALGVRRGLVDQYVQFYAHRTPNVSESGSSSDSSSGPDVVPEKHLHHMSTGSCAIYQGLDNSLHGLQSTGKDMHKIYTDLFHEHGRHSKLLKAKSIAQIVHTRNPAYPAFGQGIGVDFEEDLPGVAAKDSDWPAKVAFCGSTACSTTCIAMQMPAANMSIVASAFTNDVRLYFPSVDAFHAYTPRDFIKKRDSTVEKDAFEKNDGEVNTLAWSLLQVFLRFYTGPDN</sequence>
<dbReference type="InterPro" id="IPR050491">
    <property type="entry name" value="AmpC-like"/>
</dbReference>
<evidence type="ECO:0000259" key="3">
    <source>
        <dbReference type="Pfam" id="PF00144"/>
    </source>
</evidence>
<keyword evidence="2" id="KW-0812">Transmembrane</keyword>
<protein>
    <recommendedName>
        <fullName evidence="3">Beta-lactamase-related domain-containing protein</fullName>
    </recommendedName>
</protein>
<dbReference type="AlphaFoldDB" id="A0A8T1VRA5"/>
<keyword evidence="2" id="KW-0472">Membrane</keyword>
<gene>
    <name evidence="4" type="ORF">PHYPSEUDO_003242</name>
</gene>
<dbReference type="PANTHER" id="PTHR46825:SF9">
    <property type="entry name" value="BETA-LACTAMASE-RELATED DOMAIN-CONTAINING PROTEIN"/>
    <property type="match status" value="1"/>
</dbReference>
<feature type="domain" description="Beta-lactamase-related" evidence="3">
    <location>
        <begin position="78"/>
        <end position="381"/>
    </location>
</feature>
<feature type="region of interest" description="Disordered" evidence="1">
    <location>
        <begin position="1"/>
        <end position="42"/>
    </location>
</feature>
<feature type="compositionally biased region" description="Basic residues" evidence="1">
    <location>
        <begin position="33"/>
        <end position="42"/>
    </location>
</feature>
<feature type="compositionally biased region" description="Low complexity" evidence="1">
    <location>
        <begin position="308"/>
        <end position="322"/>
    </location>
</feature>
<dbReference type="PANTHER" id="PTHR46825">
    <property type="entry name" value="D-ALANYL-D-ALANINE-CARBOXYPEPTIDASE/ENDOPEPTIDASE AMPH"/>
    <property type="match status" value="1"/>
</dbReference>